<accession>A0ABT8C6M6</accession>
<dbReference type="RefSeq" id="WP_163385260.1">
    <property type="nucleotide sequence ID" value="NZ_JAUFQS010000006.1"/>
</dbReference>
<dbReference type="Proteomes" id="UP001236663">
    <property type="component" value="Unassembled WGS sequence"/>
</dbReference>
<keyword evidence="3" id="KW-1185">Reference proteome</keyword>
<evidence type="ECO:0000313" key="2">
    <source>
        <dbReference type="EMBL" id="MDN3687453.1"/>
    </source>
</evidence>
<evidence type="ECO:0000256" key="1">
    <source>
        <dbReference type="SAM" id="Phobius"/>
    </source>
</evidence>
<protein>
    <submittedName>
        <fullName evidence="2">Uncharacterized protein</fullName>
    </submittedName>
</protein>
<proteinExistence type="predicted"/>
<sequence>MNKPTTPSFRVFLFLLVLLSHHLMVFGQRPPTSGPNPDETNLTPFIIGGSGLLMAAGSYLYLKSRGPKIPVTDNLRDYLWRQNIMPSPDALDLMYELNPSLSGKELMREKRKLLTPEFPEIPDEMKQLAANVPPPTYVIPENLKGLMEQFQSTLNAFQNISVTTTNPNAPKEAFNEVLGNLEGILTAPERYTEARNAVKDQLLTDLITAINQTMDDAIQTRELSEDKLILLHAIAEDLENLLFPNLNSSQPVASIGEDGDHFANWDSFLVSADKHSNENGNQQRDLKGGIRGGLSNRNDNADVKWFAFAVYKYDAEGDLITKGKEVENRYQISYASPALKDIEGSFHAINGNASYGIALLGNGKYFIKVKDGEIEVPVQNPIIHFGLAFQNPVKELHNDLTKVIIYLLE</sequence>
<gene>
    <name evidence="2" type="ORF">QWZ15_06420</name>
</gene>
<keyword evidence="1" id="KW-0812">Transmembrane</keyword>
<comment type="caution">
    <text evidence="2">The sequence shown here is derived from an EMBL/GenBank/DDBJ whole genome shotgun (WGS) entry which is preliminary data.</text>
</comment>
<name>A0ABT8C6M6_9BACT</name>
<keyword evidence="1" id="KW-1133">Transmembrane helix</keyword>
<feature type="transmembrane region" description="Helical" evidence="1">
    <location>
        <begin position="43"/>
        <end position="62"/>
    </location>
</feature>
<evidence type="ECO:0000313" key="3">
    <source>
        <dbReference type="Proteomes" id="UP001236663"/>
    </source>
</evidence>
<dbReference type="EMBL" id="JAUFQS010000006">
    <property type="protein sequence ID" value="MDN3687453.1"/>
    <property type="molecule type" value="Genomic_DNA"/>
</dbReference>
<reference evidence="3" key="1">
    <citation type="journal article" date="2019" name="Int. J. Syst. Evol. Microbiol.">
        <title>The Global Catalogue of Microorganisms (GCM) 10K type strain sequencing project: providing services to taxonomists for standard genome sequencing and annotation.</title>
        <authorList>
            <consortium name="The Broad Institute Genomics Platform"/>
            <consortium name="The Broad Institute Genome Sequencing Center for Infectious Disease"/>
            <person name="Wu L."/>
            <person name="Ma J."/>
        </authorList>
    </citation>
    <scope>NUCLEOTIDE SEQUENCE [LARGE SCALE GENOMIC DNA]</scope>
    <source>
        <strain evidence="3">CECT 7706</strain>
    </source>
</reference>
<keyword evidence="1" id="KW-0472">Membrane</keyword>
<organism evidence="2 3">
    <name type="scientific">Cyclobacterium jeungdonense</name>
    <dbReference type="NCBI Taxonomy" id="708087"/>
    <lineage>
        <taxon>Bacteria</taxon>
        <taxon>Pseudomonadati</taxon>
        <taxon>Bacteroidota</taxon>
        <taxon>Cytophagia</taxon>
        <taxon>Cytophagales</taxon>
        <taxon>Cyclobacteriaceae</taxon>
        <taxon>Cyclobacterium</taxon>
    </lineage>
</organism>